<dbReference type="NCBIfam" id="TIGR01460">
    <property type="entry name" value="HAD-SF-IIA"/>
    <property type="match status" value="1"/>
</dbReference>
<dbReference type="InterPro" id="IPR036412">
    <property type="entry name" value="HAD-like_sf"/>
</dbReference>
<keyword evidence="2" id="KW-0378">Hydrolase</keyword>
<dbReference type="InterPro" id="IPR023214">
    <property type="entry name" value="HAD_sf"/>
</dbReference>
<dbReference type="Gene3D" id="3.40.50.1000">
    <property type="entry name" value="HAD superfamily/HAD-like"/>
    <property type="match status" value="2"/>
</dbReference>
<dbReference type="PANTHER" id="PTHR19288">
    <property type="entry name" value="4-NITROPHENYLPHOSPHATASE-RELATED"/>
    <property type="match status" value="1"/>
</dbReference>
<dbReference type="InterPro" id="IPR003141">
    <property type="entry name" value="Pol/His_phosphatase_N"/>
</dbReference>
<dbReference type="Pfam" id="PF13344">
    <property type="entry name" value="Hydrolase_6"/>
    <property type="match status" value="1"/>
</dbReference>
<keyword evidence="3" id="KW-1185">Reference proteome</keyword>
<reference evidence="2 3" key="1">
    <citation type="journal article" date="2021" name="ISME Commun">
        <title>Automated analysis of genomic sequences facilitates high-throughput and comprehensive description of bacteria.</title>
        <authorList>
            <person name="Hitch T.C.A."/>
        </authorList>
    </citation>
    <scope>NUCLEOTIDE SEQUENCE [LARGE SCALE GENOMIC DNA]</scope>
    <source>
        <strain evidence="2 3">Sanger_29</strain>
    </source>
</reference>
<sequence length="626" mass="71972">MKKRLFIMDIDGTLALGKQLIDGAAELIEEIHRQHGICCYFTNNSSRGVAEYVDKFQNWGIRVSEEEFVTAGTFAISVLKKQYGDQKIFVFGTRAFLWECRRMGLNVTEREETGIAAVLTTYNRELTYETQTTVCRVLQKYKVPWYATNEDLCCPYEDGIMLPDCGAISYMISLAVNRKPQFLGKPHPEMAEYVLEKYDCTREEALLVGDRCYTDIACGQQAGIATCLVLTGEEKNARNKADICLNSVKDLAKILKRQRLNNSEEFPTHNWIQQSATENKEGIQEIYEGLQQEQIFAEESRWYRGDLHIHTTMSDGHDTPREMKIRAEKEDLDFYAVTDHNVWQKKWPLTSCMVLPGMEMTQEIGHANRIKVGNHEIFSLNHPFLDQWSWKWMDLKLSKLTCLEVDNNPTFEHDANQHAEKANKKAVALSDLLWADGHRICAVGGSDVHLKETEHYGDAAVSPKPGDPSTWCYMEEMTPAQFLKSIQACHVYVTRNCEVQFFCECYKASGERIPGAYRFGDRLPDQCAIMGFELKIKTRERNAQVFYLNDGEKMVLLEEVRKDGWRQYNGTITFSAQETYHWIRFGAETRKGILLFYANPFTRGEKKPELLTFGDASSHLDLHQIQ</sequence>
<dbReference type="SUPFAM" id="SSF56784">
    <property type="entry name" value="HAD-like"/>
    <property type="match status" value="1"/>
</dbReference>
<accession>A0ABT2SIH3</accession>
<dbReference type="EMBL" id="JAOQKE010000002">
    <property type="protein sequence ID" value="MCU6724314.1"/>
    <property type="molecule type" value="Genomic_DNA"/>
</dbReference>
<dbReference type="SMART" id="SM00481">
    <property type="entry name" value="POLIIIAc"/>
    <property type="match status" value="1"/>
</dbReference>
<evidence type="ECO:0000313" key="3">
    <source>
        <dbReference type="Proteomes" id="UP001652338"/>
    </source>
</evidence>
<gene>
    <name evidence="2" type="ORF">OCV47_02895</name>
</gene>
<protein>
    <submittedName>
        <fullName evidence="2">HAD-IIA family hydrolase</fullName>
    </submittedName>
</protein>
<dbReference type="PANTHER" id="PTHR19288:SF46">
    <property type="entry name" value="HALOACID DEHALOGENASE-LIKE HYDROLASE DOMAIN-CONTAINING PROTEIN 2"/>
    <property type="match status" value="1"/>
</dbReference>
<dbReference type="Proteomes" id="UP001652338">
    <property type="component" value="Unassembled WGS sequence"/>
</dbReference>
<dbReference type="SUPFAM" id="SSF89550">
    <property type="entry name" value="PHP domain-like"/>
    <property type="match status" value="1"/>
</dbReference>
<dbReference type="RefSeq" id="WP_262653604.1">
    <property type="nucleotide sequence ID" value="NZ_JAOQKE010000002.1"/>
</dbReference>
<feature type="domain" description="Polymerase/histidinol phosphatase N-terminal" evidence="1">
    <location>
        <begin position="305"/>
        <end position="364"/>
    </location>
</feature>
<dbReference type="InterPro" id="IPR006357">
    <property type="entry name" value="HAD-SF_hydro_IIA"/>
</dbReference>
<comment type="caution">
    <text evidence="2">The sequence shown here is derived from an EMBL/GenBank/DDBJ whole genome shotgun (WGS) entry which is preliminary data.</text>
</comment>
<dbReference type="CDD" id="cd07432">
    <property type="entry name" value="PHP_HisPPase"/>
    <property type="match status" value="1"/>
</dbReference>
<dbReference type="InterPro" id="IPR016195">
    <property type="entry name" value="Pol/histidinol_Pase-like"/>
</dbReference>
<evidence type="ECO:0000259" key="1">
    <source>
        <dbReference type="SMART" id="SM00481"/>
    </source>
</evidence>
<dbReference type="Gene3D" id="3.20.20.140">
    <property type="entry name" value="Metal-dependent hydrolases"/>
    <property type="match status" value="1"/>
</dbReference>
<proteinExistence type="predicted"/>
<dbReference type="GO" id="GO:0016787">
    <property type="term" value="F:hydrolase activity"/>
    <property type="evidence" value="ECO:0007669"/>
    <property type="project" value="UniProtKB-KW"/>
</dbReference>
<name>A0ABT2SIH3_9FIRM</name>
<evidence type="ECO:0000313" key="2">
    <source>
        <dbReference type="EMBL" id="MCU6724314.1"/>
    </source>
</evidence>
<organism evidence="2 3">
    <name type="scientific">Muricoprocola aceti</name>
    <dbReference type="NCBI Taxonomy" id="2981772"/>
    <lineage>
        <taxon>Bacteria</taxon>
        <taxon>Bacillati</taxon>
        <taxon>Bacillota</taxon>
        <taxon>Clostridia</taxon>
        <taxon>Lachnospirales</taxon>
        <taxon>Lachnospiraceae</taxon>
        <taxon>Muricoprocola</taxon>
    </lineage>
</organism>
<dbReference type="Pfam" id="PF13242">
    <property type="entry name" value="Hydrolase_like"/>
    <property type="match status" value="1"/>
</dbReference>